<dbReference type="KEGG" id="abas:ACPOL_2293"/>
<name>A0A2Z5FYS4_9BACT</name>
<accession>A0A2Z5FYS4</accession>
<gene>
    <name evidence="1" type="ORF">ACPOL_2293</name>
</gene>
<keyword evidence="2" id="KW-1185">Reference proteome</keyword>
<dbReference type="AlphaFoldDB" id="A0A2Z5FYS4"/>
<evidence type="ECO:0000313" key="1">
    <source>
        <dbReference type="EMBL" id="AXC11617.1"/>
    </source>
</evidence>
<reference evidence="1 2" key="1">
    <citation type="journal article" date="2018" name="Front. Microbiol.">
        <title>Hydrolytic Capabilities as a Key to Environmental Success: Chitinolytic and Cellulolytic Acidobacteria From Acidic Sub-arctic Soils and Boreal Peatlands.</title>
        <authorList>
            <person name="Belova S.E."/>
            <person name="Ravin N.V."/>
            <person name="Pankratov T.A."/>
            <person name="Rakitin A.L."/>
            <person name="Ivanova A.A."/>
            <person name="Beletsky A.V."/>
            <person name="Mardanov A.V."/>
            <person name="Sinninghe Damste J.S."/>
            <person name="Dedysh S.N."/>
        </authorList>
    </citation>
    <scope>NUCLEOTIDE SEQUENCE [LARGE SCALE GENOMIC DNA]</scope>
    <source>
        <strain evidence="1 2">SBC82</strain>
    </source>
</reference>
<protein>
    <submittedName>
        <fullName evidence="1">Uncharacterized protein</fullName>
    </submittedName>
</protein>
<evidence type="ECO:0000313" key="2">
    <source>
        <dbReference type="Proteomes" id="UP000253606"/>
    </source>
</evidence>
<dbReference type="Proteomes" id="UP000253606">
    <property type="component" value="Chromosome"/>
</dbReference>
<dbReference type="EMBL" id="CP030840">
    <property type="protein sequence ID" value="AXC11617.1"/>
    <property type="molecule type" value="Genomic_DNA"/>
</dbReference>
<organism evidence="1 2">
    <name type="scientific">Acidisarcina polymorpha</name>
    <dbReference type="NCBI Taxonomy" id="2211140"/>
    <lineage>
        <taxon>Bacteria</taxon>
        <taxon>Pseudomonadati</taxon>
        <taxon>Acidobacteriota</taxon>
        <taxon>Terriglobia</taxon>
        <taxon>Terriglobales</taxon>
        <taxon>Acidobacteriaceae</taxon>
        <taxon>Acidisarcina</taxon>
    </lineage>
</organism>
<proteinExistence type="predicted"/>
<sequence>MKIQINHLHNLIGNPENWRFPLWISTADSQSAAKTNNFLASQALVHNVQHRPLHALPLHS</sequence>